<gene>
    <name evidence="1" type="ORF">K8V90_10095</name>
</gene>
<dbReference type="AlphaFoldDB" id="A0A921N203"/>
<comment type="caution">
    <text evidence="1">The sequence shown here is derived from an EMBL/GenBank/DDBJ whole genome shotgun (WGS) entry which is preliminary data.</text>
</comment>
<dbReference type="Proteomes" id="UP000776700">
    <property type="component" value="Unassembled WGS sequence"/>
</dbReference>
<evidence type="ECO:0000313" key="1">
    <source>
        <dbReference type="EMBL" id="HJG97442.1"/>
    </source>
</evidence>
<name>A0A921N203_9FIRM</name>
<organism evidence="1 2">
    <name type="scientific">Romboutsia timonensis</name>
    <dbReference type="NCBI Taxonomy" id="1776391"/>
    <lineage>
        <taxon>Bacteria</taxon>
        <taxon>Bacillati</taxon>
        <taxon>Bacillota</taxon>
        <taxon>Clostridia</taxon>
        <taxon>Peptostreptococcales</taxon>
        <taxon>Peptostreptococcaceae</taxon>
        <taxon>Romboutsia</taxon>
    </lineage>
</organism>
<reference evidence="1" key="2">
    <citation type="submission" date="2021-09" db="EMBL/GenBank/DDBJ databases">
        <authorList>
            <person name="Gilroy R."/>
        </authorList>
    </citation>
    <scope>NUCLEOTIDE SEQUENCE</scope>
    <source>
        <strain evidence="1">1277</strain>
    </source>
</reference>
<evidence type="ECO:0000313" key="2">
    <source>
        <dbReference type="Proteomes" id="UP000776700"/>
    </source>
</evidence>
<sequence length="65" mass="7813">MSLKSKLLEMYYEKSYTTNIERVTCEMYYTISNVVEILIEESKFHIDSKEAIEQIREEMNVINKI</sequence>
<reference evidence="1" key="1">
    <citation type="journal article" date="2021" name="PeerJ">
        <title>Extensive microbial diversity within the chicken gut microbiome revealed by metagenomics and culture.</title>
        <authorList>
            <person name="Gilroy R."/>
            <person name="Ravi A."/>
            <person name="Getino M."/>
            <person name="Pursley I."/>
            <person name="Horton D.L."/>
            <person name="Alikhan N.F."/>
            <person name="Baker D."/>
            <person name="Gharbi K."/>
            <person name="Hall N."/>
            <person name="Watson M."/>
            <person name="Adriaenssens E.M."/>
            <person name="Foster-Nyarko E."/>
            <person name="Jarju S."/>
            <person name="Secka A."/>
            <person name="Antonio M."/>
            <person name="Oren A."/>
            <person name="Chaudhuri R.R."/>
            <person name="La Ragione R."/>
            <person name="Hildebrand F."/>
            <person name="Pallen M.J."/>
        </authorList>
    </citation>
    <scope>NUCLEOTIDE SEQUENCE</scope>
    <source>
        <strain evidence="1">1277</strain>
    </source>
</reference>
<proteinExistence type="predicted"/>
<dbReference type="EMBL" id="DYUB01000314">
    <property type="protein sequence ID" value="HJG97442.1"/>
    <property type="molecule type" value="Genomic_DNA"/>
</dbReference>
<accession>A0A921N203</accession>
<protein>
    <submittedName>
        <fullName evidence="1">Uncharacterized protein</fullName>
    </submittedName>
</protein>